<dbReference type="AlphaFoldDB" id="A0AAN6Y373"/>
<organism evidence="1 2">
    <name type="scientific">Rhypophila decipiens</name>
    <dbReference type="NCBI Taxonomy" id="261697"/>
    <lineage>
        <taxon>Eukaryota</taxon>
        <taxon>Fungi</taxon>
        <taxon>Dikarya</taxon>
        <taxon>Ascomycota</taxon>
        <taxon>Pezizomycotina</taxon>
        <taxon>Sordariomycetes</taxon>
        <taxon>Sordariomycetidae</taxon>
        <taxon>Sordariales</taxon>
        <taxon>Naviculisporaceae</taxon>
        <taxon>Rhypophila</taxon>
    </lineage>
</organism>
<accession>A0AAN6Y373</accession>
<reference evidence="1" key="2">
    <citation type="submission" date="2023-05" db="EMBL/GenBank/DDBJ databases">
        <authorList>
            <consortium name="Lawrence Berkeley National Laboratory"/>
            <person name="Steindorff A."/>
            <person name="Hensen N."/>
            <person name="Bonometti L."/>
            <person name="Westerberg I."/>
            <person name="Brannstrom I.O."/>
            <person name="Guillou S."/>
            <person name="Cros-Aarteil S."/>
            <person name="Calhoun S."/>
            <person name="Haridas S."/>
            <person name="Kuo A."/>
            <person name="Mondo S."/>
            <person name="Pangilinan J."/>
            <person name="Riley R."/>
            <person name="Labutti K."/>
            <person name="Andreopoulos B."/>
            <person name="Lipzen A."/>
            <person name="Chen C."/>
            <person name="Yanf M."/>
            <person name="Daum C."/>
            <person name="Ng V."/>
            <person name="Clum A."/>
            <person name="Ohm R."/>
            <person name="Martin F."/>
            <person name="Silar P."/>
            <person name="Natvig D."/>
            <person name="Lalanne C."/>
            <person name="Gautier V."/>
            <person name="Ament-Velasquez S.L."/>
            <person name="Kruys A."/>
            <person name="Hutchinson M.I."/>
            <person name="Powell A.J."/>
            <person name="Barry K."/>
            <person name="Miller A.N."/>
            <person name="Grigoriev I.V."/>
            <person name="Debuchy R."/>
            <person name="Gladieux P."/>
            <person name="Thoren M.H."/>
            <person name="Johannesson H."/>
        </authorList>
    </citation>
    <scope>NUCLEOTIDE SEQUENCE</scope>
    <source>
        <strain evidence="1">PSN293</strain>
    </source>
</reference>
<sequence length="184" mass="19869">MRGVPQRVNPVSNIVCDDRSKWSQKIFACASTVKATIKTVSLVYNNSRSDSSFNGFGVKDINDKVYTRSNEIPLWGVENTGNKYNISQLNLVWGLLSKQYEGHSNTPTVCDSRISISPARSAPTASLGAYAYKGDSNIPRSDFSIGALQAAYNVKIFTTALNSALSPTAGGIRVDYTGSSNIAM</sequence>
<evidence type="ECO:0000313" key="2">
    <source>
        <dbReference type="Proteomes" id="UP001301769"/>
    </source>
</evidence>
<proteinExistence type="predicted"/>
<dbReference type="EMBL" id="MU858141">
    <property type="protein sequence ID" value="KAK4211789.1"/>
    <property type="molecule type" value="Genomic_DNA"/>
</dbReference>
<comment type="caution">
    <text evidence="1">The sequence shown here is derived from an EMBL/GenBank/DDBJ whole genome shotgun (WGS) entry which is preliminary data.</text>
</comment>
<name>A0AAN6Y373_9PEZI</name>
<reference evidence="1" key="1">
    <citation type="journal article" date="2023" name="Mol. Phylogenet. Evol.">
        <title>Genome-scale phylogeny and comparative genomics of the fungal order Sordariales.</title>
        <authorList>
            <person name="Hensen N."/>
            <person name="Bonometti L."/>
            <person name="Westerberg I."/>
            <person name="Brannstrom I.O."/>
            <person name="Guillou S."/>
            <person name="Cros-Aarteil S."/>
            <person name="Calhoun S."/>
            <person name="Haridas S."/>
            <person name="Kuo A."/>
            <person name="Mondo S."/>
            <person name="Pangilinan J."/>
            <person name="Riley R."/>
            <person name="LaButti K."/>
            <person name="Andreopoulos B."/>
            <person name="Lipzen A."/>
            <person name="Chen C."/>
            <person name="Yan M."/>
            <person name="Daum C."/>
            <person name="Ng V."/>
            <person name="Clum A."/>
            <person name="Steindorff A."/>
            <person name="Ohm R.A."/>
            <person name="Martin F."/>
            <person name="Silar P."/>
            <person name="Natvig D.O."/>
            <person name="Lalanne C."/>
            <person name="Gautier V."/>
            <person name="Ament-Velasquez S.L."/>
            <person name="Kruys A."/>
            <person name="Hutchinson M.I."/>
            <person name="Powell A.J."/>
            <person name="Barry K."/>
            <person name="Miller A.N."/>
            <person name="Grigoriev I.V."/>
            <person name="Debuchy R."/>
            <person name="Gladieux P."/>
            <person name="Hiltunen Thoren M."/>
            <person name="Johannesson H."/>
        </authorList>
    </citation>
    <scope>NUCLEOTIDE SEQUENCE</scope>
    <source>
        <strain evidence="1">PSN293</strain>
    </source>
</reference>
<gene>
    <name evidence="1" type="ORF">QBC37DRAFT_375727</name>
</gene>
<evidence type="ECO:0000313" key="1">
    <source>
        <dbReference type="EMBL" id="KAK4211789.1"/>
    </source>
</evidence>
<protein>
    <submittedName>
        <fullName evidence="1">Uncharacterized protein</fullName>
    </submittedName>
</protein>
<dbReference type="Proteomes" id="UP001301769">
    <property type="component" value="Unassembled WGS sequence"/>
</dbReference>
<keyword evidence="2" id="KW-1185">Reference proteome</keyword>